<dbReference type="STRING" id="765912.Thimo_2294"/>
<evidence type="ECO:0000313" key="7">
    <source>
        <dbReference type="Proteomes" id="UP000010816"/>
    </source>
</evidence>
<evidence type="ECO:0000313" key="6">
    <source>
        <dbReference type="EMBL" id="AGA91038.1"/>
    </source>
</evidence>
<comment type="similarity">
    <text evidence="1 3">Belongs to the N-Me-Phe pilin family.</text>
</comment>
<keyword evidence="5" id="KW-0812">Transmembrane</keyword>
<dbReference type="InterPro" id="IPR045584">
    <property type="entry name" value="Pilin-like"/>
</dbReference>
<dbReference type="eggNOG" id="COG4969">
    <property type="taxonomic scope" value="Bacteria"/>
</dbReference>
<dbReference type="OrthoDB" id="5767514at2"/>
<keyword evidence="3" id="KW-0281">Fimbrium</keyword>
<dbReference type="AlphaFoldDB" id="L0GWB0"/>
<keyword evidence="7" id="KW-1185">Reference proteome</keyword>
<dbReference type="KEGG" id="tmb:Thimo_2294"/>
<dbReference type="PROSITE" id="PS00409">
    <property type="entry name" value="PROKAR_NTER_METHYL"/>
    <property type="match status" value="1"/>
</dbReference>
<dbReference type="Gene3D" id="3.30.700.10">
    <property type="entry name" value="Glycoprotein, Type 4 Pilin"/>
    <property type="match status" value="1"/>
</dbReference>
<evidence type="ECO:0000256" key="5">
    <source>
        <dbReference type="SAM" id="Phobius"/>
    </source>
</evidence>
<dbReference type="HOGENOM" id="CLU_816206_0_0_6"/>
<keyword evidence="5" id="KW-1133">Transmembrane helix</keyword>
<dbReference type="InterPro" id="IPR012902">
    <property type="entry name" value="N_methyl_site"/>
</dbReference>
<keyword evidence="5" id="KW-0472">Membrane</keyword>
<dbReference type="GO" id="GO:0009289">
    <property type="term" value="C:pilus"/>
    <property type="evidence" value="ECO:0007669"/>
    <property type="project" value="InterPro"/>
</dbReference>
<protein>
    <submittedName>
        <fullName evidence="6">Prepilin-type N-terminal cleavage/methylation domain-containing protein</fullName>
    </submittedName>
</protein>
<dbReference type="Pfam" id="PF00114">
    <property type="entry name" value="Pilin"/>
    <property type="match status" value="1"/>
</dbReference>
<feature type="compositionally biased region" description="Gly residues" evidence="4">
    <location>
        <begin position="196"/>
        <end position="284"/>
    </location>
</feature>
<feature type="compositionally biased region" description="Basic residues" evidence="4">
    <location>
        <begin position="321"/>
        <end position="330"/>
    </location>
</feature>
<sequence>MHKIDRRQPRALGGFTLIEVMIAVTVVGILAAVAVPNYQDYVARGKVTEALSLASRAKVAVVDSYQDSRSLPADNAAANLPAPEAIQGKYVGSVAVEDGNILVTFNDAVSQLEGRSLILQASANEGAVNWCCYSPDIAPRLLPSNCRDSAGCLSGATTPDGGDGSGSSDAGGSGSEDTGSEDTGSEDTGSEDTGSGDTGSGDTGSGDTGSGDTGSGDTGSGDTGSGDTGSGDTGSGDTGSGDTGSGDTGSGDTGSGDTGSGDTGSGDTGSGDTGSGDTGSGDTGSGNLDSSSDDECPSGFESSWRGNSRICTSTDPDARKCPKGWKKVGGRKQPLQCKVK</sequence>
<reference evidence="6 7" key="1">
    <citation type="submission" date="2011-09" db="EMBL/GenBank/DDBJ databases">
        <title>Complete sequence of chromosome of Thioflavicoccus mobilis 8321.</title>
        <authorList>
            <consortium name="US DOE Joint Genome Institute"/>
            <person name="Lucas S."/>
            <person name="Han J."/>
            <person name="Lapidus A."/>
            <person name="Cheng J.-F."/>
            <person name="Goodwin L."/>
            <person name="Pitluck S."/>
            <person name="Peters L."/>
            <person name="Ovchinnikova G."/>
            <person name="Lu M."/>
            <person name="Detter J.C."/>
            <person name="Han C."/>
            <person name="Tapia R."/>
            <person name="Land M."/>
            <person name="Hauser L."/>
            <person name="Kyrpides N."/>
            <person name="Ivanova N."/>
            <person name="Pagani I."/>
            <person name="Vogl K."/>
            <person name="Liu Z."/>
            <person name="Imhoff J."/>
            <person name="Thiel V."/>
            <person name="Frigaard N.-U."/>
            <person name="Bryant D."/>
            <person name="Woyke T."/>
        </authorList>
    </citation>
    <scope>NUCLEOTIDE SEQUENCE [LARGE SCALE GENOMIC DNA]</scope>
    <source>
        <strain evidence="6 7">8321</strain>
    </source>
</reference>
<feature type="compositionally biased region" description="Gly residues" evidence="4">
    <location>
        <begin position="161"/>
        <end position="174"/>
    </location>
</feature>
<proteinExistence type="inferred from homology"/>
<dbReference type="InterPro" id="IPR001082">
    <property type="entry name" value="Pilin"/>
</dbReference>
<dbReference type="NCBIfam" id="TIGR02532">
    <property type="entry name" value="IV_pilin_GFxxxE"/>
    <property type="match status" value="1"/>
</dbReference>
<evidence type="ECO:0000256" key="1">
    <source>
        <dbReference type="ARBA" id="ARBA00005233"/>
    </source>
</evidence>
<dbReference type="Proteomes" id="UP000010816">
    <property type="component" value="Chromosome"/>
</dbReference>
<feature type="transmembrane region" description="Helical" evidence="5">
    <location>
        <begin position="12"/>
        <end position="35"/>
    </location>
</feature>
<dbReference type="EMBL" id="CP003051">
    <property type="protein sequence ID" value="AGA91038.1"/>
    <property type="molecule type" value="Genomic_DNA"/>
</dbReference>
<dbReference type="GO" id="GO:0007155">
    <property type="term" value="P:cell adhesion"/>
    <property type="evidence" value="ECO:0007669"/>
    <property type="project" value="InterPro"/>
</dbReference>
<evidence type="ECO:0000256" key="2">
    <source>
        <dbReference type="ARBA" id="ARBA00022481"/>
    </source>
</evidence>
<dbReference type="SUPFAM" id="SSF54523">
    <property type="entry name" value="Pili subunits"/>
    <property type="match status" value="1"/>
</dbReference>
<feature type="compositionally biased region" description="Polar residues" evidence="4">
    <location>
        <begin position="300"/>
        <end position="315"/>
    </location>
</feature>
<keyword evidence="2" id="KW-0488">Methylation</keyword>
<feature type="compositionally biased region" description="Acidic residues" evidence="4">
    <location>
        <begin position="178"/>
        <end position="190"/>
    </location>
</feature>
<dbReference type="Pfam" id="PF07963">
    <property type="entry name" value="N_methyl"/>
    <property type="match status" value="1"/>
</dbReference>
<feature type="region of interest" description="Disordered" evidence="4">
    <location>
        <begin position="157"/>
        <end position="340"/>
    </location>
</feature>
<name>L0GWB0_9GAMM</name>
<evidence type="ECO:0000256" key="4">
    <source>
        <dbReference type="SAM" id="MobiDB-lite"/>
    </source>
</evidence>
<gene>
    <name evidence="6" type="ORF">Thimo_2294</name>
</gene>
<evidence type="ECO:0000256" key="3">
    <source>
        <dbReference type="RuleBase" id="RU000389"/>
    </source>
</evidence>
<organism evidence="6 7">
    <name type="scientific">Thioflavicoccus mobilis 8321</name>
    <dbReference type="NCBI Taxonomy" id="765912"/>
    <lineage>
        <taxon>Bacteria</taxon>
        <taxon>Pseudomonadati</taxon>
        <taxon>Pseudomonadota</taxon>
        <taxon>Gammaproteobacteria</taxon>
        <taxon>Chromatiales</taxon>
        <taxon>Chromatiaceae</taxon>
        <taxon>Thioflavicoccus</taxon>
    </lineage>
</organism>
<accession>L0GWB0</accession>
<dbReference type="RefSeq" id="WP_015281173.1">
    <property type="nucleotide sequence ID" value="NC_019940.1"/>
</dbReference>